<dbReference type="InterPro" id="IPR036291">
    <property type="entry name" value="NAD(P)-bd_dom_sf"/>
</dbReference>
<comment type="caution">
    <text evidence="2">The sequence shown here is derived from an EMBL/GenBank/DDBJ whole genome shotgun (WGS) entry which is preliminary data.</text>
</comment>
<dbReference type="SUPFAM" id="SSF51735">
    <property type="entry name" value="NAD(P)-binding Rossmann-fold domains"/>
    <property type="match status" value="1"/>
</dbReference>
<dbReference type="Gene3D" id="3.40.50.720">
    <property type="entry name" value="NAD(P)-binding Rossmann-like Domain"/>
    <property type="match status" value="1"/>
</dbReference>
<keyword evidence="3" id="KW-1185">Reference proteome</keyword>
<dbReference type="AlphaFoldDB" id="A0A4R2NUY3"/>
<dbReference type="InterPro" id="IPR002347">
    <property type="entry name" value="SDR_fam"/>
</dbReference>
<dbReference type="RefSeq" id="WP_132601242.1">
    <property type="nucleotide sequence ID" value="NZ_NRRP01000056.1"/>
</dbReference>
<sequence>MSTVLIVGASRGIGAELARQYAMLGWRVHATTRSGTRPEALADCGDNLIMHRLDVRNADQIEQLRRDLGDTPLDVAIHAAGTYDRVGGAFGSGPPIPAEEVFAINTEAPIRVAEAIFENLKNAPMGRLVFISSADGIRGNGRRLRLYGESKAALNDRIRQFSDVWAQNGVIGIAMHPGWVRTEMGGPDGPILPEQSAAGIRVTVDRLTPAQCGAFLDFRGSPLPW</sequence>
<evidence type="ECO:0000259" key="1">
    <source>
        <dbReference type="SMART" id="SM00822"/>
    </source>
</evidence>
<evidence type="ECO:0000313" key="2">
    <source>
        <dbReference type="EMBL" id="TCP25358.1"/>
    </source>
</evidence>
<dbReference type="Pfam" id="PF00106">
    <property type="entry name" value="adh_short"/>
    <property type="match status" value="1"/>
</dbReference>
<proteinExistence type="predicted"/>
<dbReference type="GO" id="GO:0016616">
    <property type="term" value="F:oxidoreductase activity, acting on the CH-OH group of donors, NAD or NADP as acceptor"/>
    <property type="evidence" value="ECO:0007669"/>
    <property type="project" value="TreeGrafter"/>
</dbReference>
<reference evidence="2 3" key="1">
    <citation type="submission" date="2019-03" db="EMBL/GenBank/DDBJ databases">
        <title>Genomic Encyclopedia of Type Strains, Phase IV (KMG-IV): sequencing the most valuable type-strain genomes for metagenomic binning, comparative biology and taxonomic classification.</title>
        <authorList>
            <person name="Goeker M."/>
        </authorList>
    </citation>
    <scope>NUCLEOTIDE SEQUENCE [LARGE SCALE GENOMIC DNA]</scope>
    <source>
        <strain evidence="2 3">DSM 2781</strain>
    </source>
</reference>
<dbReference type="PANTHER" id="PTHR45458:SF1">
    <property type="entry name" value="SHORT CHAIN DEHYDROGENASE"/>
    <property type="match status" value="1"/>
</dbReference>
<dbReference type="SMART" id="SM00822">
    <property type="entry name" value="PKS_KR"/>
    <property type="match status" value="1"/>
</dbReference>
<gene>
    <name evidence="2" type="ORF">EV656_103107</name>
</gene>
<dbReference type="PANTHER" id="PTHR45458">
    <property type="entry name" value="SHORT-CHAIN DEHYDROGENASE/REDUCTASE SDR"/>
    <property type="match status" value="1"/>
</dbReference>
<dbReference type="PRINTS" id="PR00081">
    <property type="entry name" value="GDHRDH"/>
</dbReference>
<feature type="domain" description="Ketoreductase" evidence="1">
    <location>
        <begin position="2"/>
        <end position="161"/>
    </location>
</feature>
<dbReference type="InterPro" id="IPR057326">
    <property type="entry name" value="KR_dom"/>
</dbReference>
<accession>A0A4R2NUY3</accession>
<evidence type="ECO:0000313" key="3">
    <source>
        <dbReference type="Proteomes" id="UP000295733"/>
    </source>
</evidence>
<dbReference type="OrthoDB" id="9785826at2"/>
<name>A0A4R2NUY3_RHOAD</name>
<dbReference type="Proteomes" id="UP000295733">
    <property type="component" value="Unassembled WGS sequence"/>
</dbReference>
<dbReference type="EMBL" id="SLXL01000003">
    <property type="protein sequence ID" value="TCP25358.1"/>
    <property type="molecule type" value="Genomic_DNA"/>
</dbReference>
<dbReference type="InterPro" id="IPR052184">
    <property type="entry name" value="SDR_enzymes"/>
</dbReference>
<protein>
    <submittedName>
        <fullName evidence="2">Short-subunit dehydrogenase</fullName>
    </submittedName>
</protein>
<organism evidence="2 3">
    <name type="scientific">Rhodovulum adriaticum</name>
    <name type="common">Rhodopseudomonas adriatica</name>
    <dbReference type="NCBI Taxonomy" id="35804"/>
    <lineage>
        <taxon>Bacteria</taxon>
        <taxon>Pseudomonadati</taxon>
        <taxon>Pseudomonadota</taxon>
        <taxon>Alphaproteobacteria</taxon>
        <taxon>Rhodobacterales</taxon>
        <taxon>Paracoccaceae</taxon>
        <taxon>Rhodovulum</taxon>
    </lineage>
</organism>